<dbReference type="Proteomes" id="UP000727407">
    <property type="component" value="Unassembled WGS sequence"/>
</dbReference>
<evidence type="ECO:0000313" key="2">
    <source>
        <dbReference type="EMBL" id="KAF5879905.1"/>
    </source>
</evidence>
<accession>A0A8J4X6Z0</accession>
<organism evidence="2 3">
    <name type="scientific">Clarias magur</name>
    <name type="common">Asian catfish</name>
    <name type="synonym">Macropteronotus magur</name>
    <dbReference type="NCBI Taxonomy" id="1594786"/>
    <lineage>
        <taxon>Eukaryota</taxon>
        <taxon>Metazoa</taxon>
        <taxon>Chordata</taxon>
        <taxon>Craniata</taxon>
        <taxon>Vertebrata</taxon>
        <taxon>Euteleostomi</taxon>
        <taxon>Actinopterygii</taxon>
        <taxon>Neopterygii</taxon>
        <taxon>Teleostei</taxon>
        <taxon>Ostariophysi</taxon>
        <taxon>Siluriformes</taxon>
        <taxon>Clariidae</taxon>
        <taxon>Clarias</taxon>
    </lineage>
</organism>
<keyword evidence="1" id="KW-0472">Membrane</keyword>
<dbReference type="EMBL" id="QNUK01002179">
    <property type="protein sequence ID" value="KAF5879905.1"/>
    <property type="molecule type" value="Genomic_DNA"/>
</dbReference>
<keyword evidence="3" id="KW-1185">Reference proteome</keyword>
<gene>
    <name evidence="2" type="ORF">DAT39_023593</name>
</gene>
<evidence type="ECO:0000256" key="1">
    <source>
        <dbReference type="SAM" id="Phobius"/>
    </source>
</evidence>
<name>A0A8J4X6Z0_CLAMG</name>
<feature type="transmembrane region" description="Helical" evidence="1">
    <location>
        <begin position="20"/>
        <end position="39"/>
    </location>
</feature>
<keyword evidence="1" id="KW-1133">Transmembrane helix</keyword>
<evidence type="ECO:0000313" key="3">
    <source>
        <dbReference type="Proteomes" id="UP000727407"/>
    </source>
</evidence>
<reference evidence="2" key="1">
    <citation type="submission" date="2020-07" db="EMBL/GenBank/DDBJ databases">
        <title>Clarias magur genome sequencing, assembly and annotation.</title>
        <authorList>
            <person name="Kushwaha B."/>
            <person name="Kumar R."/>
            <person name="Das P."/>
            <person name="Joshi C.G."/>
            <person name="Kumar D."/>
            <person name="Nagpure N.S."/>
            <person name="Pandey M."/>
            <person name="Agarwal S."/>
            <person name="Srivastava S."/>
            <person name="Singh M."/>
            <person name="Sahoo L."/>
            <person name="Jayasankar P."/>
            <person name="Meher P.K."/>
            <person name="Koringa P.G."/>
            <person name="Iquebal M.A."/>
            <person name="Das S.P."/>
            <person name="Bit A."/>
            <person name="Patnaik S."/>
            <person name="Patel N."/>
            <person name="Shah T.M."/>
            <person name="Hinsu A."/>
            <person name="Jena J.K."/>
        </authorList>
    </citation>
    <scope>NUCLEOTIDE SEQUENCE</scope>
    <source>
        <strain evidence="2">CIFAMagur01</strain>
        <tissue evidence="2">Testis</tissue>
    </source>
</reference>
<protein>
    <submittedName>
        <fullName evidence="2">Uncharacterized protein</fullName>
    </submittedName>
</protein>
<comment type="caution">
    <text evidence="2">The sequence shown here is derived from an EMBL/GenBank/DDBJ whole genome shotgun (WGS) entry which is preliminary data.</text>
</comment>
<sequence>MNTSKDGNAVFRAMLNWVAVWPSILGEAILTCPTILNMLKSKDISHCKGIVPGTFCK</sequence>
<keyword evidence="1" id="KW-0812">Transmembrane</keyword>
<proteinExistence type="predicted"/>
<feature type="non-terminal residue" evidence="2">
    <location>
        <position position="57"/>
    </location>
</feature>
<dbReference type="AlphaFoldDB" id="A0A8J4X6Z0"/>